<dbReference type="Proteomes" id="UP000635316">
    <property type="component" value="Unassembled WGS sequence"/>
</dbReference>
<keyword evidence="1" id="KW-1133">Transmembrane helix</keyword>
<dbReference type="RefSeq" id="WP_200239355.1">
    <property type="nucleotide sequence ID" value="NZ_JAENGP010000025.1"/>
</dbReference>
<feature type="transmembrane region" description="Helical" evidence="1">
    <location>
        <begin position="12"/>
        <end position="30"/>
    </location>
</feature>
<keyword evidence="1" id="KW-0812">Transmembrane</keyword>
<evidence type="ECO:0000256" key="1">
    <source>
        <dbReference type="SAM" id="Phobius"/>
    </source>
</evidence>
<reference evidence="2 3" key="1">
    <citation type="submission" date="2020-12" db="EMBL/GenBank/DDBJ databases">
        <authorList>
            <person name="Lu T."/>
            <person name="Wang Q."/>
            <person name="Han X."/>
        </authorList>
    </citation>
    <scope>NUCLEOTIDE SEQUENCE [LARGE SCALE GENOMIC DNA]</scope>
    <source>
        <strain evidence="2 3">WQ 585</strain>
    </source>
</reference>
<sequence length="46" mass="5190">MHSPSPKARNKLLMATWMLAAWVVITLYRWRGGLSLLLNPSIEPGI</sequence>
<keyword evidence="3" id="KW-1185">Reference proteome</keyword>
<protein>
    <submittedName>
        <fullName evidence="2">Uncharacterized protein</fullName>
    </submittedName>
</protein>
<evidence type="ECO:0000313" key="3">
    <source>
        <dbReference type="Proteomes" id="UP000635316"/>
    </source>
</evidence>
<name>A0ABS1EHQ6_9BURK</name>
<dbReference type="EMBL" id="JAENGP010000025">
    <property type="protein sequence ID" value="MBK1782565.1"/>
    <property type="molecule type" value="Genomic_DNA"/>
</dbReference>
<evidence type="ECO:0000313" key="2">
    <source>
        <dbReference type="EMBL" id="MBK1782565.1"/>
    </source>
</evidence>
<organism evidence="2 3">
    <name type="scientific">Advenella mandrilli</name>
    <dbReference type="NCBI Taxonomy" id="2800330"/>
    <lineage>
        <taxon>Bacteria</taxon>
        <taxon>Pseudomonadati</taxon>
        <taxon>Pseudomonadota</taxon>
        <taxon>Betaproteobacteria</taxon>
        <taxon>Burkholderiales</taxon>
        <taxon>Alcaligenaceae</taxon>
    </lineage>
</organism>
<keyword evidence="1" id="KW-0472">Membrane</keyword>
<proteinExistence type="predicted"/>
<accession>A0ABS1EHQ6</accession>
<gene>
    <name evidence="2" type="ORF">JHL22_15235</name>
</gene>
<comment type="caution">
    <text evidence="2">The sequence shown here is derived from an EMBL/GenBank/DDBJ whole genome shotgun (WGS) entry which is preliminary data.</text>
</comment>